<comment type="subcellular location">
    <subcellularLocation>
        <location evidence="1">Membrane</location>
        <topology evidence="1">Single-pass type IV membrane protein</topology>
    </subcellularLocation>
</comment>
<keyword evidence="7" id="KW-0175">Coiled coil</keyword>
<dbReference type="FunFam" id="1.20.5.110:FF:000069">
    <property type="entry name" value="Related to syntaxin 18"/>
    <property type="match status" value="1"/>
</dbReference>
<evidence type="ECO:0000256" key="2">
    <source>
        <dbReference type="ARBA" id="ARBA00009063"/>
    </source>
</evidence>
<dbReference type="InterPro" id="IPR019529">
    <property type="entry name" value="Syntaxin-18_N"/>
</dbReference>
<evidence type="ECO:0000259" key="11">
    <source>
        <dbReference type="PROSITE" id="PS50192"/>
    </source>
</evidence>
<dbReference type="Gene3D" id="1.20.5.110">
    <property type="match status" value="1"/>
</dbReference>
<evidence type="ECO:0000313" key="12">
    <source>
        <dbReference type="EMBL" id="CAH7667568.1"/>
    </source>
</evidence>
<dbReference type="PANTHER" id="PTHR15959:SF0">
    <property type="entry name" value="SYNTAXIN-18"/>
    <property type="match status" value="1"/>
</dbReference>
<dbReference type="Proteomes" id="UP001153365">
    <property type="component" value="Unassembled WGS sequence"/>
</dbReference>
<evidence type="ECO:0000256" key="8">
    <source>
        <dbReference type="ARBA" id="ARBA00023136"/>
    </source>
</evidence>
<evidence type="ECO:0000256" key="9">
    <source>
        <dbReference type="SAM" id="MobiDB-lite"/>
    </source>
</evidence>
<dbReference type="GO" id="GO:0005783">
    <property type="term" value="C:endoplasmic reticulum"/>
    <property type="evidence" value="ECO:0007669"/>
    <property type="project" value="TreeGrafter"/>
</dbReference>
<evidence type="ECO:0000256" key="7">
    <source>
        <dbReference type="ARBA" id="ARBA00023054"/>
    </source>
</evidence>
<evidence type="ECO:0000256" key="3">
    <source>
        <dbReference type="ARBA" id="ARBA00022448"/>
    </source>
</evidence>
<dbReference type="Pfam" id="PF10496">
    <property type="entry name" value="Syntaxin-18_N"/>
    <property type="match status" value="1"/>
</dbReference>
<evidence type="ECO:0000256" key="5">
    <source>
        <dbReference type="ARBA" id="ARBA00022927"/>
    </source>
</evidence>
<keyword evidence="4 10" id="KW-0812">Transmembrane</keyword>
<feature type="transmembrane region" description="Helical" evidence="10">
    <location>
        <begin position="367"/>
        <end position="387"/>
    </location>
</feature>
<reference evidence="12" key="1">
    <citation type="submission" date="2022-06" db="EMBL/GenBank/DDBJ databases">
        <authorList>
            <consortium name="SYNGENTA / RWTH Aachen University"/>
        </authorList>
    </citation>
    <scope>NUCLEOTIDE SEQUENCE</scope>
</reference>
<evidence type="ECO:0000256" key="6">
    <source>
        <dbReference type="ARBA" id="ARBA00022989"/>
    </source>
</evidence>
<dbReference type="GO" id="GO:0031201">
    <property type="term" value="C:SNARE complex"/>
    <property type="evidence" value="ECO:0007669"/>
    <property type="project" value="TreeGrafter"/>
</dbReference>
<dbReference type="AlphaFoldDB" id="A0AAV0AGV1"/>
<keyword evidence="8 10" id="KW-0472">Membrane</keyword>
<evidence type="ECO:0000256" key="1">
    <source>
        <dbReference type="ARBA" id="ARBA00004211"/>
    </source>
</evidence>
<dbReference type="PANTHER" id="PTHR15959">
    <property type="entry name" value="SYNTAXIN-18"/>
    <property type="match status" value="1"/>
</dbReference>
<evidence type="ECO:0000256" key="4">
    <source>
        <dbReference type="ARBA" id="ARBA00022692"/>
    </source>
</evidence>
<evidence type="ECO:0000256" key="10">
    <source>
        <dbReference type="SAM" id="Phobius"/>
    </source>
</evidence>
<gene>
    <name evidence="12" type="ORF">PPACK8108_LOCUS1974</name>
</gene>
<name>A0AAV0AGV1_PHAPC</name>
<sequence>MTLSIARTDEFKKLVRIKTSSTKRSTREDSSTKRDGSKGLEEEKDRKLGKQRRVDPWTKEANLVAHHIEELINFLSSIRRAYVDPSSSLTNVSTIREERNIDLSRGFRGFSSVKWFNEREKDQIDALVSIGLKKSIEGVRALEAAERSRQAQQINQSSNGLSRFFNLNINSEDQSCVQFNSHRASILWYLNQRLTELSKTIKDQQESRAKKKLDRTMKSGLSAMVNLQGSQSNPKSELTKLETKKDGLIPEIYRPKGYAYDEYNTHKDDYGQEGRIEEVLSDAQIQQFESESSTIQRLNEQTLSSIRRTESSLLEISNLQTELVNHLSQQTELIDQLWDDSIFSNSKIQQGNSQLFKAAEANKESRIMLLVFLFSASFALLFIDYMAP</sequence>
<keyword evidence="5" id="KW-0653">Protein transport</keyword>
<dbReference type="EMBL" id="CALTRL010000343">
    <property type="protein sequence ID" value="CAH7667568.1"/>
    <property type="molecule type" value="Genomic_DNA"/>
</dbReference>
<keyword evidence="6 10" id="KW-1133">Transmembrane helix</keyword>
<feature type="region of interest" description="Disordered" evidence="9">
    <location>
        <begin position="17"/>
        <end position="52"/>
    </location>
</feature>
<dbReference type="GO" id="GO:0006890">
    <property type="term" value="P:retrograde vesicle-mediated transport, Golgi to endoplasmic reticulum"/>
    <property type="evidence" value="ECO:0007669"/>
    <property type="project" value="TreeGrafter"/>
</dbReference>
<keyword evidence="3" id="KW-0813">Transport</keyword>
<organism evidence="12 13">
    <name type="scientific">Phakopsora pachyrhizi</name>
    <name type="common">Asian soybean rust disease fungus</name>
    <dbReference type="NCBI Taxonomy" id="170000"/>
    <lineage>
        <taxon>Eukaryota</taxon>
        <taxon>Fungi</taxon>
        <taxon>Dikarya</taxon>
        <taxon>Basidiomycota</taxon>
        <taxon>Pucciniomycotina</taxon>
        <taxon>Pucciniomycetes</taxon>
        <taxon>Pucciniales</taxon>
        <taxon>Phakopsoraceae</taxon>
        <taxon>Phakopsora</taxon>
    </lineage>
</organism>
<comment type="caution">
    <text evidence="12">The sequence shown here is derived from an EMBL/GenBank/DDBJ whole genome shotgun (WGS) entry which is preliminary data.</text>
</comment>
<comment type="similarity">
    <text evidence="2">Belongs to the syntaxin family.</text>
</comment>
<dbReference type="GO" id="GO:0015031">
    <property type="term" value="P:protein transport"/>
    <property type="evidence" value="ECO:0007669"/>
    <property type="project" value="UniProtKB-KW"/>
</dbReference>
<dbReference type="SUPFAM" id="SSF58038">
    <property type="entry name" value="SNARE fusion complex"/>
    <property type="match status" value="1"/>
</dbReference>
<feature type="compositionally biased region" description="Basic and acidic residues" evidence="9">
    <location>
        <begin position="25"/>
        <end position="52"/>
    </location>
</feature>
<protein>
    <recommendedName>
        <fullName evidence="11">t-SNARE coiled-coil homology domain-containing protein</fullName>
    </recommendedName>
</protein>
<keyword evidence="13" id="KW-1185">Reference proteome</keyword>
<evidence type="ECO:0000313" key="13">
    <source>
        <dbReference type="Proteomes" id="UP001153365"/>
    </source>
</evidence>
<feature type="domain" description="T-SNARE coiled-coil homology" evidence="11">
    <location>
        <begin position="296"/>
        <end position="358"/>
    </location>
</feature>
<dbReference type="PROSITE" id="PS50192">
    <property type="entry name" value="T_SNARE"/>
    <property type="match status" value="1"/>
</dbReference>
<dbReference type="InterPro" id="IPR000727">
    <property type="entry name" value="T_SNARE_dom"/>
</dbReference>
<accession>A0AAV0AGV1</accession>
<proteinExistence type="inferred from homology"/>